<protein>
    <submittedName>
        <fullName evidence="1">Unannotated protein</fullName>
    </submittedName>
</protein>
<name>A0A6J7MRH9_9ZZZZ</name>
<reference evidence="1" key="1">
    <citation type="submission" date="2020-05" db="EMBL/GenBank/DDBJ databases">
        <authorList>
            <person name="Chiriac C."/>
            <person name="Salcher M."/>
            <person name="Ghai R."/>
            <person name="Kavagutti S V."/>
        </authorList>
    </citation>
    <scope>NUCLEOTIDE SEQUENCE</scope>
</reference>
<organism evidence="1">
    <name type="scientific">freshwater metagenome</name>
    <dbReference type="NCBI Taxonomy" id="449393"/>
    <lineage>
        <taxon>unclassified sequences</taxon>
        <taxon>metagenomes</taxon>
        <taxon>ecological metagenomes</taxon>
    </lineage>
</organism>
<dbReference type="EMBL" id="CAFBOM010000076">
    <property type="protein sequence ID" value="CAB4983317.1"/>
    <property type="molecule type" value="Genomic_DNA"/>
</dbReference>
<sequence length="34" mass="3524">MMKGDLREVVQAPAGIAHRAGTALDGVHDAGDTY</sequence>
<gene>
    <name evidence="1" type="ORF">UFOPK3957_00585</name>
</gene>
<accession>A0A6J7MRH9</accession>
<dbReference type="AlphaFoldDB" id="A0A6J7MRH9"/>
<proteinExistence type="predicted"/>
<evidence type="ECO:0000313" key="1">
    <source>
        <dbReference type="EMBL" id="CAB4983317.1"/>
    </source>
</evidence>